<evidence type="ECO:0000313" key="1">
    <source>
        <dbReference type="EMBL" id="CAJ1394541.1"/>
    </source>
</evidence>
<reference evidence="1" key="1">
    <citation type="submission" date="2023-08" db="EMBL/GenBank/DDBJ databases">
        <authorList>
            <person name="Chen Y."/>
            <person name="Shah S."/>
            <person name="Dougan E. K."/>
            <person name="Thang M."/>
            <person name="Chan C."/>
        </authorList>
    </citation>
    <scope>NUCLEOTIDE SEQUENCE</scope>
</reference>
<sequence>MCPLEYKVQDGIAEVDAVVDCLLQHQVAKIEQTISQKAALFEPRRAASTQKMDFVLKPKVPGATWTLWQEVFAILDPRNTGWITNPALQSTRLICPEVCNYMCELLCGAASVAVRQQEAPSDGFSKEDFLRKMLEVTNLRHPDS</sequence>
<organism evidence="1 2">
    <name type="scientific">Effrenium voratum</name>
    <dbReference type="NCBI Taxonomy" id="2562239"/>
    <lineage>
        <taxon>Eukaryota</taxon>
        <taxon>Sar</taxon>
        <taxon>Alveolata</taxon>
        <taxon>Dinophyceae</taxon>
        <taxon>Suessiales</taxon>
        <taxon>Symbiodiniaceae</taxon>
        <taxon>Effrenium</taxon>
    </lineage>
</organism>
<keyword evidence="2" id="KW-1185">Reference proteome</keyword>
<name>A0AA36IVU5_9DINO</name>
<protein>
    <submittedName>
        <fullName evidence="1">Uncharacterized protein</fullName>
    </submittedName>
</protein>
<accession>A0AA36IVU5</accession>
<dbReference type="EMBL" id="CAUJNA010002879">
    <property type="protein sequence ID" value="CAJ1394541.1"/>
    <property type="molecule type" value="Genomic_DNA"/>
</dbReference>
<evidence type="ECO:0000313" key="2">
    <source>
        <dbReference type="Proteomes" id="UP001178507"/>
    </source>
</evidence>
<dbReference type="Proteomes" id="UP001178507">
    <property type="component" value="Unassembled WGS sequence"/>
</dbReference>
<gene>
    <name evidence="1" type="ORF">EVOR1521_LOCUS19169</name>
</gene>
<proteinExistence type="predicted"/>
<comment type="caution">
    <text evidence="1">The sequence shown here is derived from an EMBL/GenBank/DDBJ whole genome shotgun (WGS) entry which is preliminary data.</text>
</comment>
<dbReference type="AlphaFoldDB" id="A0AA36IVU5"/>